<feature type="region of interest" description="Disordered" evidence="1">
    <location>
        <begin position="22"/>
        <end position="107"/>
    </location>
</feature>
<dbReference type="AlphaFoldDB" id="A0A4Y2SI05"/>
<evidence type="ECO:0000313" key="2">
    <source>
        <dbReference type="EMBL" id="GBN87403.1"/>
    </source>
</evidence>
<comment type="caution">
    <text evidence="2">The sequence shown here is derived from an EMBL/GenBank/DDBJ whole genome shotgun (WGS) entry which is preliminary data.</text>
</comment>
<evidence type="ECO:0000313" key="3">
    <source>
        <dbReference type="Proteomes" id="UP000499080"/>
    </source>
</evidence>
<feature type="compositionally biased region" description="Polar residues" evidence="1">
    <location>
        <begin position="22"/>
        <end position="48"/>
    </location>
</feature>
<protein>
    <submittedName>
        <fullName evidence="2">Uncharacterized protein</fullName>
    </submittedName>
</protein>
<gene>
    <name evidence="2" type="ORF">AVEN_104526_1</name>
</gene>
<feature type="compositionally biased region" description="Low complexity" evidence="1">
    <location>
        <begin position="60"/>
        <end position="69"/>
    </location>
</feature>
<evidence type="ECO:0000256" key="1">
    <source>
        <dbReference type="SAM" id="MobiDB-lite"/>
    </source>
</evidence>
<organism evidence="2 3">
    <name type="scientific">Araneus ventricosus</name>
    <name type="common">Orbweaver spider</name>
    <name type="synonym">Epeira ventricosa</name>
    <dbReference type="NCBI Taxonomy" id="182803"/>
    <lineage>
        <taxon>Eukaryota</taxon>
        <taxon>Metazoa</taxon>
        <taxon>Ecdysozoa</taxon>
        <taxon>Arthropoda</taxon>
        <taxon>Chelicerata</taxon>
        <taxon>Arachnida</taxon>
        <taxon>Araneae</taxon>
        <taxon>Araneomorphae</taxon>
        <taxon>Entelegynae</taxon>
        <taxon>Araneoidea</taxon>
        <taxon>Araneidae</taxon>
        <taxon>Araneus</taxon>
    </lineage>
</organism>
<accession>A0A4Y2SI05</accession>
<sequence length="107" mass="11536">MSNFPSNSKSPQLVSIVSSSVIANENISPKPSSKTSEYPTASQDSSGFQIVKNKKKSKASSKSPSVNNNQVKPETVSKFWKKSPSQTPFSAPVTAHPKSNQNKPDQN</sequence>
<dbReference type="Proteomes" id="UP000499080">
    <property type="component" value="Unassembled WGS sequence"/>
</dbReference>
<reference evidence="2 3" key="1">
    <citation type="journal article" date="2019" name="Sci. Rep.">
        <title>Orb-weaving spider Araneus ventricosus genome elucidates the spidroin gene catalogue.</title>
        <authorList>
            <person name="Kono N."/>
            <person name="Nakamura H."/>
            <person name="Ohtoshi R."/>
            <person name="Moran D.A.P."/>
            <person name="Shinohara A."/>
            <person name="Yoshida Y."/>
            <person name="Fujiwara M."/>
            <person name="Mori M."/>
            <person name="Tomita M."/>
            <person name="Arakawa K."/>
        </authorList>
    </citation>
    <scope>NUCLEOTIDE SEQUENCE [LARGE SCALE GENOMIC DNA]</scope>
</reference>
<feature type="compositionally biased region" description="Polar residues" evidence="1">
    <location>
        <begin position="97"/>
        <end position="107"/>
    </location>
</feature>
<dbReference type="EMBL" id="BGPR01021788">
    <property type="protein sequence ID" value="GBN87403.1"/>
    <property type="molecule type" value="Genomic_DNA"/>
</dbReference>
<keyword evidence="3" id="KW-1185">Reference proteome</keyword>
<proteinExistence type="predicted"/>
<name>A0A4Y2SI05_ARAVE</name>